<keyword evidence="2" id="KW-1185">Reference proteome</keyword>
<comment type="caution">
    <text evidence="1">The sequence shown here is derived from an EMBL/GenBank/DDBJ whole genome shotgun (WGS) entry which is preliminary data.</text>
</comment>
<protein>
    <submittedName>
        <fullName evidence="1">Uncharacterized protein</fullName>
    </submittedName>
</protein>
<reference evidence="2" key="1">
    <citation type="journal article" date="2022" name="Mol. Ecol. Resour.">
        <title>The genomes of chicory, endive, great burdock and yacon provide insights into Asteraceae palaeo-polyploidization history and plant inulin production.</title>
        <authorList>
            <person name="Fan W."/>
            <person name="Wang S."/>
            <person name="Wang H."/>
            <person name="Wang A."/>
            <person name="Jiang F."/>
            <person name="Liu H."/>
            <person name="Zhao H."/>
            <person name="Xu D."/>
            <person name="Zhang Y."/>
        </authorList>
    </citation>
    <scope>NUCLEOTIDE SEQUENCE [LARGE SCALE GENOMIC DNA]</scope>
    <source>
        <strain evidence="2">cv. Yunnan</strain>
    </source>
</reference>
<proteinExistence type="predicted"/>
<dbReference type="Proteomes" id="UP001056120">
    <property type="component" value="Linkage Group LG10"/>
</dbReference>
<evidence type="ECO:0000313" key="1">
    <source>
        <dbReference type="EMBL" id="KAI3801504.1"/>
    </source>
</evidence>
<organism evidence="1 2">
    <name type="scientific">Smallanthus sonchifolius</name>
    <dbReference type="NCBI Taxonomy" id="185202"/>
    <lineage>
        <taxon>Eukaryota</taxon>
        <taxon>Viridiplantae</taxon>
        <taxon>Streptophyta</taxon>
        <taxon>Embryophyta</taxon>
        <taxon>Tracheophyta</taxon>
        <taxon>Spermatophyta</taxon>
        <taxon>Magnoliopsida</taxon>
        <taxon>eudicotyledons</taxon>
        <taxon>Gunneridae</taxon>
        <taxon>Pentapetalae</taxon>
        <taxon>asterids</taxon>
        <taxon>campanulids</taxon>
        <taxon>Asterales</taxon>
        <taxon>Asteraceae</taxon>
        <taxon>Asteroideae</taxon>
        <taxon>Heliantheae alliance</taxon>
        <taxon>Millerieae</taxon>
        <taxon>Smallanthus</taxon>
    </lineage>
</organism>
<evidence type="ECO:0000313" key="2">
    <source>
        <dbReference type="Proteomes" id="UP001056120"/>
    </source>
</evidence>
<dbReference type="EMBL" id="CM042027">
    <property type="protein sequence ID" value="KAI3801504.1"/>
    <property type="molecule type" value="Genomic_DNA"/>
</dbReference>
<reference evidence="1 2" key="2">
    <citation type="journal article" date="2022" name="Mol. Ecol. Resour.">
        <title>The genomes of chicory, endive, great burdock and yacon provide insights into Asteraceae paleo-polyploidization history and plant inulin production.</title>
        <authorList>
            <person name="Fan W."/>
            <person name="Wang S."/>
            <person name="Wang H."/>
            <person name="Wang A."/>
            <person name="Jiang F."/>
            <person name="Liu H."/>
            <person name="Zhao H."/>
            <person name="Xu D."/>
            <person name="Zhang Y."/>
        </authorList>
    </citation>
    <scope>NUCLEOTIDE SEQUENCE [LARGE SCALE GENOMIC DNA]</scope>
    <source>
        <strain evidence="2">cv. Yunnan</strain>
        <tissue evidence="1">Leaves</tissue>
    </source>
</reference>
<gene>
    <name evidence="1" type="ORF">L1987_29611</name>
</gene>
<name>A0ACB9HZZ2_9ASTR</name>
<sequence length="86" mass="9743">MRRATQHCSRSLIASSATDHWLVANHFALGVPICTIPLKTTRSSTSRTVNKVQNDGKSSREEEEEEEEEKSGCRVEREKIERALTE</sequence>
<accession>A0ACB9HZZ2</accession>